<gene>
    <name evidence="5" type="ORF">FHX49_000950</name>
</gene>
<dbReference type="InterPro" id="IPR032466">
    <property type="entry name" value="Metal_Hydrolase"/>
</dbReference>
<feature type="region of interest" description="Disordered" evidence="4">
    <location>
        <begin position="1"/>
        <end position="41"/>
    </location>
</feature>
<keyword evidence="1" id="KW-0479">Metal-binding</keyword>
<dbReference type="SUPFAM" id="SSF51556">
    <property type="entry name" value="Metallo-dependent hydrolases"/>
    <property type="match status" value="1"/>
</dbReference>
<dbReference type="AlphaFoldDB" id="A0A7W4YMD3"/>
<protein>
    <submittedName>
        <fullName evidence="5">Phosphotriesterase-related protein</fullName>
    </submittedName>
</protein>
<dbReference type="RefSeq" id="WP_165139889.1">
    <property type="nucleotide sequence ID" value="NZ_CP049255.1"/>
</dbReference>
<dbReference type="PANTHER" id="PTHR10819:SF3">
    <property type="entry name" value="PHOSPHOTRIESTERASE-RELATED PROTEIN"/>
    <property type="match status" value="1"/>
</dbReference>
<evidence type="ECO:0000256" key="2">
    <source>
        <dbReference type="ARBA" id="ARBA00022801"/>
    </source>
</evidence>
<evidence type="ECO:0000256" key="3">
    <source>
        <dbReference type="PROSITE-ProRule" id="PRU00679"/>
    </source>
</evidence>
<organism evidence="5 6">
    <name type="scientific">Microbacterium endophyticum</name>
    <dbReference type="NCBI Taxonomy" id="1526412"/>
    <lineage>
        <taxon>Bacteria</taxon>
        <taxon>Bacillati</taxon>
        <taxon>Actinomycetota</taxon>
        <taxon>Actinomycetes</taxon>
        <taxon>Micrococcales</taxon>
        <taxon>Microbacteriaceae</taxon>
        <taxon>Microbacterium</taxon>
    </lineage>
</organism>
<dbReference type="InterPro" id="IPR001559">
    <property type="entry name" value="Phosphotriesterase"/>
</dbReference>
<evidence type="ECO:0000313" key="5">
    <source>
        <dbReference type="EMBL" id="MBB2975384.1"/>
    </source>
</evidence>
<dbReference type="Gene3D" id="3.20.20.140">
    <property type="entry name" value="Metal-dependent hydrolases"/>
    <property type="match status" value="1"/>
</dbReference>
<comment type="caution">
    <text evidence="3">Lacks conserved residue(s) required for the propagation of feature annotation.</text>
</comment>
<accession>A0A7W4YMD3</accession>
<dbReference type="Proteomes" id="UP000529310">
    <property type="component" value="Unassembled WGS sequence"/>
</dbReference>
<comment type="similarity">
    <text evidence="3">Belongs to the metallo-dependent hydrolases superfamily. Phosphotriesterase family.</text>
</comment>
<evidence type="ECO:0000256" key="1">
    <source>
        <dbReference type="ARBA" id="ARBA00022723"/>
    </source>
</evidence>
<dbReference type="GO" id="GO:0008270">
    <property type="term" value="F:zinc ion binding"/>
    <property type="evidence" value="ECO:0007669"/>
    <property type="project" value="InterPro"/>
</dbReference>
<dbReference type="EMBL" id="JACHWQ010000002">
    <property type="protein sequence ID" value="MBB2975384.1"/>
    <property type="molecule type" value="Genomic_DNA"/>
</dbReference>
<dbReference type="GO" id="GO:0016787">
    <property type="term" value="F:hydrolase activity"/>
    <property type="evidence" value="ECO:0007669"/>
    <property type="project" value="UniProtKB-KW"/>
</dbReference>
<proteinExistence type="inferred from homology"/>
<keyword evidence="6" id="KW-1185">Reference proteome</keyword>
<dbReference type="PROSITE" id="PS51347">
    <property type="entry name" value="PHOSPHOTRIESTERASE_2"/>
    <property type="match status" value="1"/>
</dbReference>
<keyword evidence="2" id="KW-0378">Hydrolase</keyword>
<reference evidence="5 6" key="1">
    <citation type="submission" date="2020-08" db="EMBL/GenBank/DDBJ databases">
        <title>Sequencing the genomes of 1000 actinobacteria strains.</title>
        <authorList>
            <person name="Klenk H.-P."/>
        </authorList>
    </citation>
    <scope>NUCLEOTIDE SEQUENCE [LARGE SCALE GENOMIC DNA]</scope>
    <source>
        <strain evidence="5 6">DSM 27099</strain>
    </source>
</reference>
<dbReference type="PANTHER" id="PTHR10819">
    <property type="entry name" value="PHOSPHOTRIESTERASE-RELATED"/>
    <property type="match status" value="1"/>
</dbReference>
<evidence type="ECO:0000256" key="4">
    <source>
        <dbReference type="SAM" id="MobiDB-lite"/>
    </source>
</evidence>
<comment type="caution">
    <text evidence="5">The sequence shown here is derived from an EMBL/GenBank/DDBJ whole genome shotgun (WGS) entry which is preliminary data.</text>
</comment>
<dbReference type="Pfam" id="PF02126">
    <property type="entry name" value="PTE"/>
    <property type="match status" value="1"/>
</dbReference>
<name>A0A7W4YMD3_9MICO</name>
<sequence length="345" mass="37631">MIETVLGPVPASTWGPTSMHDHLVSDSSRLARPGTEPAPELDRVTARNIRYLRRNMLASADNLRLDDPALIARELGATARAGQHGVVEASSWGLGPHHTHLPDISRASGVAVVSAYGAYIPRTLPSWIARMSESELRQHLSDALTVAIPGTTFRAGILGIMGTTADFPPREQAMLRAAARAALSAGAAVTVRLEETARRGLDVLAVVTTEGLPADRVVFTNADEYMDASYWDDLADAGAVLEMCFGTEAVHEGRIDNPQDADRLDFFVDFVMTHSHSRHVLGQSIWTKTQLAVFGGRGYGYLAAEIVPELHRRGIAGARIDEMWIDEPRRLLDRQHVRNSYVDAN</sequence>
<evidence type="ECO:0000313" key="6">
    <source>
        <dbReference type="Proteomes" id="UP000529310"/>
    </source>
</evidence>